<keyword evidence="1 8" id="KW-0732">Signal</keyword>
<keyword evidence="4" id="KW-0119">Carbohydrate metabolism</keyword>
<dbReference type="InterPro" id="IPR008928">
    <property type="entry name" value="6-hairpin_glycosidase_sf"/>
</dbReference>
<dbReference type="Pfam" id="PF03442">
    <property type="entry name" value="CBM_X2"/>
    <property type="match status" value="1"/>
</dbReference>
<dbReference type="Gene3D" id="2.60.40.710">
    <property type="entry name" value="Endoglucanase-like"/>
    <property type="match status" value="1"/>
</dbReference>
<dbReference type="InterPro" id="IPR005102">
    <property type="entry name" value="Carbo-bd_X2"/>
</dbReference>
<dbReference type="GO" id="GO:0030245">
    <property type="term" value="P:cellulose catabolic process"/>
    <property type="evidence" value="ECO:0007669"/>
    <property type="project" value="UniProtKB-KW"/>
</dbReference>
<dbReference type="SMART" id="SM01067">
    <property type="entry name" value="CBM_3"/>
    <property type="match status" value="1"/>
</dbReference>
<dbReference type="Pfam" id="PF00759">
    <property type="entry name" value="Glyco_hydro_9"/>
    <property type="match status" value="1"/>
</dbReference>
<evidence type="ECO:0000313" key="11">
    <source>
        <dbReference type="Proteomes" id="UP000032431"/>
    </source>
</evidence>
<keyword evidence="6" id="KW-0624">Polysaccharide degradation</keyword>
<evidence type="ECO:0000259" key="9">
    <source>
        <dbReference type="PROSITE" id="PS51172"/>
    </source>
</evidence>
<reference evidence="11" key="1">
    <citation type="submission" date="2014-07" db="EMBL/GenBank/DDBJ databases">
        <authorList>
            <person name="Wibberg D."/>
        </authorList>
    </citation>
    <scope>NUCLEOTIDE SEQUENCE [LARGE SCALE GENOMIC DNA]</scope>
    <source>
        <strain evidence="11">DG5</strain>
    </source>
</reference>
<feature type="compositionally biased region" description="Low complexity" evidence="7">
    <location>
        <begin position="555"/>
        <end position="572"/>
    </location>
</feature>
<dbReference type="Gene3D" id="2.60.40.10">
    <property type="entry name" value="Immunoglobulins"/>
    <property type="match status" value="1"/>
</dbReference>
<organism evidence="10 11">
    <name type="scientific">[Clostridium] cellulosi</name>
    <dbReference type="NCBI Taxonomy" id="29343"/>
    <lineage>
        <taxon>Bacteria</taxon>
        <taxon>Bacillati</taxon>
        <taxon>Bacillota</taxon>
        <taxon>Clostridia</taxon>
        <taxon>Eubacteriales</taxon>
        <taxon>Oscillospiraceae</taxon>
        <taxon>Oscillospiraceae incertae sedis</taxon>
    </lineage>
</organism>
<dbReference type="STRING" id="29343.CCDG5_1676"/>
<evidence type="ECO:0000256" key="7">
    <source>
        <dbReference type="SAM" id="MobiDB-lite"/>
    </source>
</evidence>
<dbReference type="SUPFAM" id="SSF49384">
    <property type="entry name" value="Carbohydrate-binding domain"/>
    <property type="match status" value="1"/>
</dbReference>
<dbReference type="Pfam" id="PF00942">
    <property type="entry name" value="CBM_3"/>
    <property type="match status" value="1"/>
</dbReference>
<dbReference type="PANTHER" id="PTHR22298">
    <property type="entry name" value="ENDO-1,4-BETA-GLUCANASE"/>
    <property type="match status" value="1"/>
</dbReference>
<dbReference type="EMBL" id="LM995447">
    <property type="protein sequence ID" value="CDZ24784.1"/>
    <property type="molecule type" value="Genomic_DNA"/>
</dbReference>
<dbReference type="GO" id="GO:0004553">
    <property type="term" value="F:hydrolase activity, hydrolyzing O-glycosyl compounds"/>
    <property type="evidence" value="ECO:0007669"/>
    <property type="project" value="InterPro"/>
</dbReference>
<dbReference type="OrthoDB" id="2078139at2"/>
<dbReference type="InterPro" id="IPR013783">
    <property type="entry name" value="Ig-like_fold"/>
</dbReference>
<evidence type="ECO:0000256" key="4">
    <source>
        <dbReference type="ARBA" id="ARBA00023277"/>
    </source>
</evidence>
<feature type="domain" description="CBM3" evidence="9">
    <location>
        <begin position="578"/>
        <end position="730"/>
    </location>
</feature>
<protein>
    <recommendedName>
        <fullName evidence="9">CBM3 domain-containing protein</fullName>
    </recommendedName>
</protein>
<evidence type="ECO:0000313" key="10">
    <source>
        <dbReference type="EMBL" id="CDZ24784.1"/>
    </source>
</evidence>
<dbReference type="GO" id="GO:0030248">
    <property type="term" value="F:cellulose binding"/>
    <property type="evidence" value="ECO:0007669"/>
    <property type="project" value="InterPro"/>
</dbReference>
<keyword evidence="3" id="KW-0136">Cellulose degradation</keyword>
<dbReference type="InterPro" id="IPR012341">
    <property type="entry name" value="6hp_glycosidase-like_sf"/>
</dbReference>
<evidence type="ECO:0000256" key="5">
    <source>
        <dbReference type="ARBA" id="ARBA00023295"/>
    </source>
</evidence>
<proteinExistence type="predicted"/>
<dbReference type="PROSITE" id="PS51172">
    <property type="entry name" value="CBM3"/>
    <property type="match status" value="1"/>
</dbReference>
<dbReference type="InterPro" id="IPR014756">
    <property type="entry name" value="Ig_E-set"/>
</dbReference>
<dbReference type="PATRIC" id="fig|29343.3.peg.1766"/>
<keyword evidence="11" id="KW-1185">Reference proteome</keyword>
<evidence type="ECO:0000256" key="2">
    <source>
        <dbReference type="ARBA" id="ARBA00022801"/>
    </source>
</evidence>
<evidence type="ECO:0000256" key="1">
    <source>
        <dbReference type="ARBA" id="ARBA00022729"/>
    </source>
</evidence>
<evidence type="ECO:0000256" key="8">
    <source>
        <dbReference type="SAM" id="SignalP"/>
    </source>
</evidence>
<accession>A0A078KUK5</accession>
<dbReference type="Gene3D" id="1.50.10.10">
    <property type="match status" value="1"/>
</dbReference>
<dbReference type="SUPFAM" id="SSF81296">
    <property type="entry name" value="E set domains"/>
    <property type="match status" value="1"/>
</dbReference>
<dbReference type="InterPro" id="IPR001956">
    <property type="entry name" value="CBM3"/>
</dbReference>
<sequence>MKGKMISRIGAALLSCAVIATSLPSTAVVKAVSGPGFNYGEALRDTIIFYDANKCGKDAGENNFFDWRGACHTTDGADVGLDLTGGYHDCGDHVKFGITEGYAASILEWSYYRYKDIFERTGNSEKMLQQLKHFTDYFLKCHPTSDVFYYQCGDGTTDHSYWGPPEEQTTSRPTMFKADSSNAASDVLGESAAALALMYLNYNDIDPEYSEKCLTAAKELYNMGKSNQGLSNAQGFYYSSTYKDDLAWAATWLYTITKDQSYLDDAAAFVIEPGSGLPLEDKWTMCWDDMFIPAEIRLYEITGDQIYKNALAANINFWENGIETTPGGLKFLNSWGVLRYSAAEAMVALIYSEDTGDEGALNLAKSQIDYILGDNPENMSYVIGYGSKWPAHPHHRAANGYTYIDNGNLKPAKNLLLGGLMGGPDSSDHYNDDGSQYQCTETGIDYDAGLLGALAGLEKIYGSADKTLDTVMTPTTTTFDRSKPADITIPTEFNGNEIDSVVNGAVPLTKGTDYTVTDNAVIISKSYLSAQTGDSVTLMFLTTGGKIPKITITYGSSGDDGSSSSSGSSSSGSSGGTQPGTLEVQMFNGNTSPVTNGIMPKFRLINTGNSPIQLADIKLRYYYTSDGSQQQNFWCDWSSVGSSNVSGRFEKLPSAKESADSYLEISFSSAAGSIAPGEAIEVQARFSKSDWTNYDQSNDYSFNATDNSYVDWNKVTAYSGDNLIWGVEPQ</sequence>
<dbReference type="InterPro" id="IPR036966">
    <property type="entry name" value="CBM3_sf"/>
</dbReference>
<name>A0A078KUK5_9FIRM</name>
<gene>
    <name evidence="10" type="ORF">CCDG5_1676</name>
</gene>
<feature type="region of interest" description="Disordered" evidence="7">
    <location>
        <begin position="555"/>
        <end position="588"/>
    </location>
</feature>
<dbReference type="InterPro" id="IPR008965">
    <property type="entry name" value="CBM2/CBM3_carb-bd_dom_sf"/>
</dbReference>
<dbReference type="SUPFAM" id="SSF48208">
    <property type="entry name" value="Six-hairpin glycosidases"/>
    <property type="match status" value="1"/>
</dbReference>
<dbReference type="KEGG" id="ccel:CCDG5_1676"/>
<feature type="chain" id="PRO_5039297043" description="CBM3 domain-containing protein" evidence="8">
    <location>
        <begin position="28"/>
        <end position="730"/>
    </location>
</feature>
<keyword evidence="2" id="KW-0378">Hydrolase</keyword>
<dbReference type="Proteomes" id="UP000032431">
    <property type="component" value="Chromosome I"/>
</dbReference>
<keyword evidence="5" id="KW-0326">Glycosidase</keyword>
<dbReference type="HOGENOM" id="CLU_008926_0_2_9"/>
<feature type="signal peptide" evidence="8">
    <location>
        <begin position="1"/>
        <end position="27"/>
    </location>
</feature>
<evidence type="ECO:0000256" key="3">
    <source>
        <dbReference type="ARBA" id="ARBA00023001"/>
    </source>
</evidence>
<evidence type="ECO:0000256" key="6">
    <source>
        <dbReference type="ARBA" id="ARBA00023326"/>
    </source>
</evidence>
<dbReference type="InterPro" id="IPR001701">
    <property type="entry name" value="Glyco_hydro_9"/>
</dbReference>
<dbReference type="AlphaFoldDB" id="A0A078KUK5"/>